<comment type="caution">
    <text evidence="2">The sequence shown here is derived from an EMBL/GenBank/DDBJ whole genome shotgun (WGS) entry which is preliminary data.</text>
</comment>
<dbReference type="SUPFAM" id="SSF55166">
    <property type="entry name" value="Hedgehog/DD-peptidase"/>
    <property type="match status" value="1"/>
</dbReference>
<gene>
    <name evidence="2" type="ORF">SDC9_68035</name>
</gene>
<dbReference type="EMBL" id="VSSQ01003620">
    <property type="protein sequence ID" value="MPM21591.1"/>
    <property type="molecule type" value="Genomic_DNA"/>
</dbReference>
<proteinExistence type="predicted"/>
<sequence length="227" mass="26507">MKNQRNKIISLSFIGFAVLFCSIQSCKKKEAQQARKVSLYTQADAVEPRDTVIIDSRLTFLEATAGTKAPKSILDELFLMDVLYRSTDQRLHQGQILTNKKIENDIRNMFVFMLENDFVIEKAIPIVHYNWDDSLSMDDNNTYSFCYRNVSYSKHARGMAIDINPRFNPLRWKNADYPNQPEGAVLDTTVNGTLYSGHRVVEEFQRLGFRWGHTFSKYYDDHHFEKR</sequence>
<dbReference type="GO" id="GO:0008233">
    <property type="term" value="F:peptidase activity"/>
    <property type="evidence" value="ECO:0007669"/>
    <property type="project" value="InterPro"/>
</dbReference>
<protein>
    <recommendedName>
        <fullName evidence="1">Peptidase M15C domain-containing protein</fullName>
    </recommendedName>
</protein>
<dbReference type="Gene3D" id="3.30.1380.10">
    <property type="match status" value="1"/>
</dbReference>
<evidence type="ECO:0000313" key="2">
    <source>
        <dbReference type="EMBL" id="MPM21591.1"/>
    </source>
</evidence>
<dbReference type="InterPro" id="IPR039561">
    <property type="entry name" value="Peptidase_M15C"/>
</dbReference>
<feature type="domain" description="Peptidase M15C" evidence="1">
    <location>
        <begin position="152"/>
        <end position="226"/>
    </location>
</feature>
<dbReference type="PROSITE" id="PS51257">
    <property type="entry name" value="PROKAR_LIPOPROTEIN"/>
    <property type="match status" value="1"/>
</dbReference>
<dbReference type="InterPro" id="IPR009045">
    <property type="entry name" value="Zn_M74/Hedgehog-like"/>
</dbReference>
<dbReference type="AlphaFoldDB" id="A0A644Y113"/>
<dbReference type="Pfam" id="PF13539">
    <property type="entry name" value="Peptidase_M15_4"/>
    <property type="match status" value="1"/>
</dbReference>
<evidence type="ECO:0000259" key="1">
    <source>
        <dbReference type="Pfam" id="PF13539"/>
    </source>
</evidence>
<name>A0A644Y113_9ZZZZ</name>
<organism evidence="2">
    <name type="scientific">bioreactor metagenome</name>
    <dbReference type="NCBI Taxonomy" id="1076179"/>
    <lineage>
        <taxon>unclassified sequences</taxon>
        <taxon>metagenomes</taxon>
        <taxon>ecological metagenomes</taxon>
    </lineage>
</organism>
<accession>A0A644Y113</accession>
<reference evidence="2" key="1">
    <citation type="submission" date="2019-08" db="EMBL/GenBank/DDBJ databases">
        <authorList>
            <person name="Kucharzyk K."/>
            <person name="Murdoch R.W."/>
            <person name="Higgins S."/>
            <person name="Loffler F."/>
        </authorList>
    </citation>
    <scope>NUCLEOTIDE SEQUENCE</scope>
</reference>